<keyword evidence="8" id="KW-0949">S-adenosyl-L-methionine</keyword>
<organism evidence="10">
    <name type="scientific">Marinomonas sp. (strain MWYL1)</name>
    <dbReference type="NCBI Taxonomy" id="400668"/>
    <lineage>
        <taxon>Bacteria</taxon>
        <taxon>Pseudomonadati</taxon>
        <taxon>Pseudomonadota</taxon>
        <taxon>Gammaproteobacteria</taxon>
        <taxon>Oceanospirillales</taxon>
        <taxon>Oceanospirillaceae</taxon>
        <taxon>Marinomonas</taxon>
    </lineage>
</organism>
<evidence type="ECO:0000256" key="7">
    <source>
        <dbReference type="ARBA" id="ARBA00022679"/>
    </source>
</evidence>
<evidence type="ECO:0000256" key="2">
    <source>
        <dbReference type="ARBA" id="ARBA00005369"/>
    </source>
</evidence>
<dbReference type="KEGG" id="mmw:Mmwyl1_1305"/>
<dbReference type="InterPro" id="IPR029063">
    <property type="entry name" value="SAM-dependent_MTases_sf"/>
</dbReference>
<gene>
    <name evidence="10" type="ordered locus">Mmwyl1_1305</name>
</gene>
<accession>A6VUV5</accession>
<reference evidence="10" key="1">
    <citation type="submission" date="2007-06" db="EMBL/GenBank/DDBJ databases">
        <title>Complete sequence of Marinomonas sp. MWYL1.</title>
        <authorList>
            <consortium name="US DOE Joint Genome Institute"/>
            <person name="Copeland A."/>
            <person name="Lucas S."/>
            <person name="Lapidus A."/>
            <person name="Barry K."/>
            <person name="Glavina del Rio T."/>
            <person name="Dalin E."/>
            <person name="Tice H."/>
            <person name="Pitluck S."/>
            <person name="Kiss H."/>
            <person name="Brettin T."/>
            <person name="Bruce D."/>
            <person name="Detter J.C."/>
            <person name="Han C."/>
            <person name="Schmutz J."/>
            <person name="Larimer F."/>
            <person name="Land M."/>
            <person name="Hauser L."/>
            <person name="Kyrpides N."/>
            <person name="Kim E."/>
            <person name="Johnston A.W.B."/>
            <person name="Todd J.D."/>
            <person name="Rogers R."/>
            <person name="Wexler M."/>
            <person name="Bond P.L."/>
            <person name="Li Y."/>
            <person name="Richardson P."/>
        </authorList>
    </citation>
    <scope>NUCLEOTIDE SEQUENCE [LARGE SCALE GENOMIC DNA]</scope>
    <source>
        <strain evidence="10">MWYL1</strain>
    </source>
</reference>
<evidence type="ECO:0000313" key="10">
    <source>
        <dbReference type="EMBL" id="ABR70234.1"/>
    </source>
</evidence>
<dbReference type="CDD" id="cd02440">
    <property type="entry name" value="AdoMet_MTases"/>
    <property type="match status" value="1"/>
</dbReference>
<dbReference type="AlphaFoldDB" id="A6VUV5"/>
<dbReference type="PANTHER" id="PTHR11579">
    <property type="entry name" value="PROTEIN-L-ISOASPARTATE O-METHYLTRANSFERASE"/>
    <property type="match status" value="1"/>
</dbReference>
<dbReference type="GO" id="GO:0004719">
    <property type="term" value="F:protein-L-isoaspartate (D-aspartate) O-methyltransferase activity"/>
    <property type="evidence" value="ECO:0007669"/>
    <property type="project" value="UniProtKB-UniRule"/>
</dbReference>
<evidence type="ECO:0000256" key="1">
    <source>
        <dbReference type="ARBA" id="ARBA00004496"/>
    </source>
</evidence>
<dbReference type="NCBIfam" id="NF001453">
    <property type="entry name" value="PRK00312.1"/>
    <property type="match status" value="1"/>
</dbReference>
<evidence type="ECO:0000256" key="4">
    <source>
        <dbReference type="ARBA" id="ARBA00013346"/>
    </source>
</evidence>
<keyword evidence="7 10" id="KW-0808">Transferase</keyword>
<evidence type="ECO:0000256" key="5">
    <source>
        <dbReference type="ARBA" id="ARBA00022490"/>
    </source>
</evidence>
<dbReference type="Gene3D" id="3.40.50.150">
    <property type="entry name" value="Vaccinia Virus protein VP39"/>
    <property type="match status" value="1"/>
</dbReference>
<dbReference type="SUPFAM" id="SSF53335">
    <property type="entry name" value="S-adenosyl-L-methionine-dependent methyltransferases"/>
    <property type="match status" value="1"/>
</dbReference>
<evidence type="ECO:0000256" key="6">
    <source>
        <dbReference type="ARBA" id="ARBA00022603"/>
    </source>
</evidence>
<dbReference type="NCBIfam" id="TIGR00080">
    <property type="entry name" value="pimt"/>
    <property type="match status" value="1"/>
</dbReference>
<dbReference type="STRING" id="400668.Mmwyl1_1305"/>
<dbReference type="InterPro" id="IPR000682">
    <property type="entry name" value="PCMT"/>
</dbReference>
<dbReference type="EC" id="2.1.1.77" evidence="3 9"/>
<comment type="subcellular location">
    <subcellularLocation>
        <location evidence="1">Cytoplasm</location>
    </subcellularLocation>
</comment>
<evidence type="ECO:0000256" key="3">
    <source>
        <dbReference type="ARBA" id="ARBA00011890"/>
    </source>
</evidence>
<sequence>MDRHNNAMSLHDLNWLVSHTEPKASKMVDQLKKHGVTHEELLALMGSIPRHEFVEPAFSHLAYSATPLPIGRNQTISQPLTVARMSEWLLAHSRLGRVLEIGTGSGYQTRILSHFFNKVHTVERQEPLYLQAKKRLSSMGVRNVEYLFGDGQTGWPNKVEMDAVIITAMASKIPLALTDCLKQQGILIMPIDHPSPQIGCWRKEGDRWKCLGTEPAYFVPLLEGMEHA</sequence>
<dbReference type="HOGENOM" id="CLU_055432_2_0_6"/>
<dbReference type="GO" id="GO:0005737">
    <property type="term" value="C:cytoplasm"/>
    <property type="evidence" value="ECO:0007669"/>
    <property type="project" value="UniProtKB-SubCell"/>
</dbReference>
<dbReference type="EMBL" id="CP000749">
    <property type="protein sequence ID" value="ABR70234.1"/>
    <property type="molecule type" value="Genomic_DNA"/>
</dbReference>
<proteinExistence type="inferred from homology"/>
<evidence type="ECO:0000256" key="8">
    <source>
        <dbReference type="ARBA" id="ARBA00022691"/>
    </source>
</evidence>
<dbReference type="GO" id="GO:0030091">
    <property type="term" value="P:protein repair"/>
    <property type="evidence" value="ECO:0007669"/>
    <property type="project" value="UniProtKB-UniRule"/>
</dbReference>
<protein>
    <recommendedName>
        <fullName evidence="4 9">Protein-L-isoaspartate O-methyltransferase</fullName>
        <ecNumber evidence="3 9">2.1.1.77</ecNumber>
    </recommendedName>
</protein>
<dbReference type="GO" id="GO:0032259">
    <property type="term" value="P:methylation"/>
    <property type="evidence" value="ECO:0007669"/>
    <property type="project" value="UniProtKB-KW"/>
</dbReference>
<keyword evidence="6 10" id="KW-0489">Methyltransferase</keyword>
<dbReference type="eggNOG" id="COG2518">
    <property type="taxonomic scope" value="Bacteria"/>
</dbReference>
<name>A6VUV5_MARMS</name>
<dbReference type="Pfam" id="PF01135">
    <property type="entry name" value="PCMT"/>
    <property type="match status" value="1"/>
</dbReference>
<keyword evidence="5" id="KW-0963">Cytoplasm</keyword>
<comment type="similarity">
    <text evidence="2">Belongs to the methyltransferase superfamily. L-isoaspartyl/D-aspartyl protein methyltransferase family.</text>
</comment>
<dbReference type="PANTHER" id="PTHR11579:SF0">
    <property type="entry name" value="PROTEIN-L-ISOASPARTATE(D-ASPARTATE) O-METHYLTRANSFERASE"/>
    <property type="match status" value="1"/>
</dbReference>
<evidence type="ECO:0000256" key="9">
    <source>
        <dbReference type="NCBIfam" id="TIGR00080"/>
    </source>
</evidence>